<dbReference type="Gene3D" id="3.30.2010.10">
    <property type="entry name" value="Metalloproteases ('zincins'), catalytic domain"/>
    <property type="match status" value="1"/>
</dbReference>
<comment type="cofactor">
    <cofactor evidence="10">
        <name>Zn(2+)</name>
        <dbReference type="ChEBI" id="CHEBI:29105"/>
    </cofactor>
    <text evidence="10">Binds 1 zinc ion per subunit.</text>
</comment>
<keyword evidence="9 11" id="KW-0472">Membrane</keyword>
<keyword evidence="14" id="KW-1185">Reference proteome</keyword>
<dbReference type="STRING" id="1210090.GCA_001613185_06107"/>
<name>A0A366CYV7_9NOCA</name>
<dbReference type="InterPro" id="IPR001915">
    <property type="entry name" value="Peptidase_M48"/>
</dbReference>
<evidence type="ECO:0000256" key="11">
    <source>
        <dbReference type="SAM" id="Phobius"/>
    </source>
</evidence>
<reference evidence="13 14" key="1">
    <citation type="submission" date="2018-06" db="EMBL/GenBank/DDBJ databases">
        <title>Genomic Encyclopedia of Type Strains, Phase IV (KMG-IV): sequencing the most valuable type-strain genomes for metagenomic binning, comparative biology and taxonomic classification.</title>
        <authorList>
            <person name="Goeker M."/>
        </authorList>
    </citation>
    <scope>NUCLEOTIDE SEQUENCE [LARGE SCALE GENOMIC DNA]</scope>
    <source>
        <strain evidence="13 14">DSM 44599</strain>
    </source>
</reference>
<dbReference type="GO" id="GO:0004222">
    <property type="term" value="F:metalloendopeptidase activity"/>
    <property type="evidence" value="ECO:0007669"/>
    <property type="project" value="InterPro"/>
</dbReference>
<gene>
    <name evidence="13" type="ORF">DFR74_12016</name>
</gene>
<evidence type="ECO:0000256" key="6">
    <source>
        <dbReference type="ARBA" id="ARBA00022833"/>
    </source>
</evidence>
<evidence type="ECO:0000256" key="1">
    <source>
        <dbReference type="ARBA" id="ARBA00022475"/>
    </source>
</evidence>
<evidence type="ECO:0000313" key="13">
    <source>
        <dbReference type="EMBL" id="RBO83017.1"/>
    </source>
</evidence>
<dbReference type="EMBL" id="QNRE01000020">
    <property type="protein sequence ID" value="RBO83017.1"/>
    <property type="molecule type" value="Genomic_DNA"/>
</dbReference>
<organism evidence="13 14">
    <name type="scientific">Nocardia puris</name>
    <dbReference type="NCBI Taxonomy" id="208602"/>
    <lineage>
        <taxon>Bacteria</taxon>
        <taxon>Bacillati</taxon>
        <taxon>Actinomycetota</taxon>
        <taxon>Actinomycetes</taxon>
        <taxon>Mycobacteriales</taxon>
        <taxon>Nocardiaceae</taxon>
        <taxon>Nocardia</taxon>
    </lineage>
</organism>
<dbReference type="Proteomes" id="UP000252586">
    <property type="component" value="Unassembled WGS sequence"/>
</dbReference>
<keyword evidence="3 11" id="KW-0812">Transmembrane</keyword>
<keyword evidence="1" id="KW-1003">Cell membrane</keyword>
<dbReference type="PANTHER" id="PTHR43221">
    <property type="entry name" value="PROTEASE HTPX"/>
    <property type="match status" value="1"/>
</dbReference>
<evidence type="ECO:0000256" key="2">
    <source>
        <dbReference type="ARBA" id="ARBA00022670"/>
    </source>
</evidence>
<dbReference type="InterPro" id="IPR050083">
    <property type="entry name" value="HtpX_protease"/>
</dbReference>
<evidence type="ECO:0000256" key="10">
    <source>
        <dbReference type="RuleBase" id="RU003983"/>
    </source>
</evidence>
<evidence type="ECO:0000256" key="5">
    <source>
        <dbReference type="ARBA" id="ARBA00022801"/>
    </source>
</evidence>
<evidence type="ECO:0000313" key="14">
    <source>
        <dbReference type="Proteomes" id="UP000252586"/>
    </source>
</evidence>
<sequence>MSALLSAPAVAASALILVTLALWVGPWVAAVVAGLWVFVGVLLFDAAWFSPSRQNFATAFKFREPSERELETLTAAWENVTRIAQADGWPYSLWIEPSGQLNAYAGPTRIVAVTSWAVGALGPRRLEAVLAHELGHHLLVDQRVRLAASKPLVQRCATDSARIGINSFALTM</sequence>
<feature type="domain" description="Peptidase M48" evidence="12">
    <location>
        <begin position="94"/>
        <end position="154"/>
    </location>
</feature>
<dbReference type="Pfam" id="PF01435">
    <property type="entry name" value="Peptidase_M48"/>
    <property type="match status" value="1"/>
</dbReference>
<dbReference type="RefSeq" id="WP_067513696.1">
    <property type="nucleotide sequence ID" value="NZ_QNRE01000020.1"/>
</dbReference>
<dbReference type="AlphaFoldDB" id="A0A366CYV7"/>
<dbReference type="GO" id="GO:0006508">
    <property type="term" value="P:proteolysis"/>
    <property type="evidence" value="ECO:0007669"/>
    <property type="project" value="UniProtKB-KW"/>
</dbReference>
<feature type="transmembrane region" description="Helical" evidence="11">
    <location>
        <begin position="24"/>
        <end position="44"/>
    </location>
</feature>
<keyword evidence="2 10" id="KW-0645">Protease</keyword>
<keyword evidence="7 11" id="KW-1133">Transmembrane helix</keyword>
<keyword evidence="6 10" id="KW-0862">Zinc</keyword>
<evidence type="ECO:0000256" key="9">
    <source>
        <dbReference type="ARBA" id="ARBA00023136"/>
    </source>
</evidence>
<accession>A0A366CYV7</accession>
<proteinExistence type="inferred from homology"/>
<evidence type="ECO:0000256" key="3">
    <source>
        <dbReference type="ARBA" id="ARBA00022692"/>
    </source>
</evidence>
<evidence type="ECO:0000256" key="8">
    <source>
        <dbReference type="ARBA" id="ARBA00023049"/>
    </source>
</evidence>
<keyword evidence="8 10" id="KW-0482">Metalloprotease</keyword>
<comment type="similarity">
    <text evidence="10">Belongs to the peptidase M48 family.</text>
</comment>
<evidence type="ECO:0000259" key="12">
    <source>
        <dbReference type="Pfam" id="PF01435"/>
    </source>
</evidence>
<keyword evidence="5 10" id="KW-0378">Hydrolase</keyword>
<protein>
    <submittedName>
        <fullName evidence="13">Peptidase M48-like protein</fullName>
    </submittedName>
</protein>
<comment type="caution">
    <text evidence="13">The sequence shown here is derived from an EMBL/GenBank/DDBJ whole genome shotgun (WGS) entry which is preliminary data.</text>
</comment>
<evidence type="ECO:0000256" key="7">
    <source>
        <dbReference type="ARBA" id="ARBA00022989"/>
    </source>
</evidence>
<dbReference type="PANTHER" id="PTHR43221:SF2">
    <property type="entry name" value="PROTEASE HTPX HOMOLOG"/>
    <property type="match status" value="1"/>
</dbReference>
<evidence type="ECO:0000256" key="4">
    <source>
        <dbReference type="ARBA" id="ARBA00022723"/>
    </source>
</evidence>
<keyword evidence="4" id="KW-0479">Metal-binding</keyword>
<dbReference type="GO" id="GO:0046872">
    <property type="term" value="F:metal ion binding"/>
    <property type="evidence" value="ECO:0007669"/>
    <property type="project" value="UniProtKB-KW"/>
</dbReference>